<reference evidence="6 7" key="1">
    <citation type="submission" date="2020-03" db="EMBL/GenBank/DDBJ databases">
        <title>Rubrivivax benzoatilyticus JA2 (sequenced after 10 years sub-culturing).</title>
        <authorList>
            <person name="Gupta D."/>
            <person name="Chintalapati S."/>
            <person name="Chintalapati V.R."/>
        </authorList>
    </citation>
    <scope>NUCLEOTIDE SEQUENCE [LARGE SCALE GENOMIC DNA]</scope>
    <source>
        <strain evidence="6 7">JA2-Mal</strain>
    </source>
</reference>
<evidence type="ECO:0000313" key="7">
    <source>
        <dbReference type="Proteomes" id="UP000802098"/>
    </source>
</evidence>
<evidence type="ECO:0000313" key="6">
    <source>
        <dbReference type="EMBL" id="NHK99298.1"/>
    </source>
</evidence>
<dbReference type="SUPFAM" id="SSF51735">
    <property type="entry name" value="NAD(P)-binding Rossmann-fold domains"/>
    <property type="match status" value="1"/>
</dbReference>
<feature type="domain" description="Gfo/Idh/MocA-like oxidoreductase C-terminal" evidence="5">
    <location>
        <begin position="137"/>
        <end position="346"/>
    </location>
</feature>
<dbReference type="PANTHER" id="PTHR43708:SF5">
    <property type="entry name" value="CONSERVED EXPRESSED OXIDOREDUCTASE (EUROFUNG)-RELATED"/>
    <property type="match status" value="1"/>
</dbReference>
<dbReference type="Proteomes" id="UP000802098">
    <property type="component" value="Unassembled WGS sequence"/>
</dbReference>
<keyword evidence="2" id="KW-0560">Oxidoreductase</keyword>
<dbReference type="Pfam" id="PF01408">
    <property type="entry name" value="GFO_IDH_MocA"/>
    <property type="match status" value="1"/>
</dbReference>
<feature type="region of interest" description="Disordered" evidence="3">
    <location>
        <begin position="265"/>
        <end position="289"/>
    </location>
</feature>
<dbReference type="InterPro" id="IPR036291">
    <property type="entry name" value="NAD(P)-bd_dom_sf"/>
</dbReference>
<gene>
    <name evidence="6" type="ORF">G7087_13015</name>
</gene>
<proteinExistence type="inferred from homology"/>
<evidence type="ECO:0000256" key="3">
    <source>
        <dbReference type="SAM" id="MobiDB-lite"/>
    </source>
</evidence>
<comment type="similarity">
    <text evidence="1">Belongs to the Gfo/Idh/MocA family.</text>
</comment>
<comment type="caution">
    <text evidence="6">The sequence shown here is derived from an EMBL/GenBank/DDBJ whole genome shotgun (WGS) entry which is preliminary data.</text>
</comment>
<dbReference type="InterPro" id="IPR051317">
    <property type="entry name" value="Gfo/Idh/MocA_oxidoreduct"/>
</dbReference>
<dbReference type="RefSeq" id="WP_009858957.1">
    <property type="nucleotide sequence ID" value="NZ_JAAOCD010000005.1"/>
</dbReference>
<protein>
    <submittedName>
        <fullName evidence="6">Oxidoreductase</fullName>
    </submittedName>
</protein>
<dbReference type="EMBL" id="JAAOCD010000005">
    <property type="protein sequence ID" value="NHK99298.1"/>
    <property type="molecule type" value="Genomic_DNA"/>
</dbReference>
<dbReference type="PANTHER" id="PTHR43708">
    <property type="entry name" value="CONSERVED EXPRESSED OXIDOREDUCTASE (EUROFUNG)"/>
    <property type="match status" value="1"/>
</dbReference>
<sequence length="352" mass="37694">MDDLKVGLIGWGSSATTFHAPLIRATPGLQLAAVATRSPTSAAAAVRAACGDAVTVQSAEALIADGRLDLIVVATPNDSHHALADAALRAGRHVVVDKPFALDTSQARSLVARAGEVDRLLCVFHNRRWDGDFMTLRSLLDRGVLGRPVEFVSHFDRYRPQVRDRWREHAGAGNGLWFDLGPHLLDQTLQLFGAPAAITLDLALQRDGALTDDWFCCHLRWEGGPHDGLRARLQAGMLAAEAGPRFLVHGHAGSLRIDGLDPQESALKRGADPADPGWGQESTRRGRWWLGDGPPDSVPLLAGAYPSFYAGMRDAIRGLGPLPVALDAALAVQALLDAGRRSVAARAELRLA</sequence>
<dbReference type="Pfam" id="PF02894">
    <property type="entry name" value="GFO_IDH_MocA_C"/>
    <property type="match status" value="1"/>
</dbReference>
<organism evidence="6 7">
    <name type="scientific">Rubrivivax benzoatilyticus</name>
    <dbReference type="NCBI Taxonomy" id="316997"/>
    <lineage>
        <taxon>Bacteria</taxon>
        <taxon>Pseudomonadati</taxon>
        <taxon>Pseudomonadota</taxon>
        <taxon>Betaproteobacteria</taxon>
        <taxon>Burkholderiales</taxon>
        <taxon>Sphaerotilaceae</taxon>
        <taxon>Rubrivivax</taxon>
    </lineage>
</organism>
<name>A0ABX0I0F1_9BURK</name>
<feature type="domain" description="Gfo/Idh/MocA-like oxidoreductase N-terminal" evidence="4">
    <location>
        <begin position="4"/>
        <end position="124"/>
    </location>
</feature>
<accession>A0ABX0I0F1</accession>
<evidence type="ECO:0000259" key="4">
    <source>
        <dbReference type="Pfam" id="PF01408"/>
    </source>
</evidence>
<dbReference type="InterPro" id="IPR004104">
    <property type="entry name" value="Gfo/Idh/MocA-like_OxRdtase_C"/>
</dbReference>
<dbReference type="Gene3D" id="3.40.50.720">
    <property type="entry name" value="NAD(P)-binding Rossmann-like Domain"/>
    <property type="match status" value="1"/>
</dbReference>
<evidence type="ECO:0000256" key="1">
    <source>
        <dbReference type="ARBA" id="ARBA00010928"/>
    </source>
</evidence>
<dbReference type="InterPro" id="IPR000683">
    <property type="entry name" value="Gfo/Idh/MocA-like_OxRdtase_N"/>
</dbReference>
<keyword evidence="7" id="KW-1185">Reference proteome</keyword>
<dbReference type="Gene3D" id="3.30.360.10">
    <property type="entry name" value="Dihydrodipicolinate Reductase, domain 2"/>
    <property type="match status" value="1"/>
</dbReference>
<evidence type="ECO:0000256" key="2">
    <source>
        <dbReference type="ARBA" id="ARBA00023002"/>
    </source>
</evidence>
<dbReference type="NCBIfam" id="NF008607">
    <property type="entry name" value="PRK11579.1"/>
    <property type="match status" value="1"/>
</dbReference>
<evidence type="ECO:0000259" key="5">
    <source>
        <dbReference type="Pfam" id="PF02894"/>
    </source>
</evidence>